<protein>
    <recommendedName>
        <fullName evidence="4">DUF624 domain-containing protein</fullName>
    </recommendedName>
</protein>
<name>A0ABV8LN24_9ACTN</name>
<evidence type="ECO:0000256" key="1">
    <source>
        <dbReference type="SAM" id="Phobius"/>
    </source>
</evidence>
<dbReference type="Proteomes" id="UP001595816">
    <property type="component" value="Unassembled WGS sequence"/>
</dbReference>
<dbReference type="EMBL" id="JBHSAY010000009">
    <property type="protein sequence ID" value="MFC4132421.1"/>
    <property type="molecule type" value="Genomic_DNA"/>
</dbReference>
<sequence>MTVSARREFGEGPLSRITAFVYTVLAVEGLLLLSIAPGYALLMLLDRDASNLPLAALCALPIGPAVAAALYALHHRRGDVTDLRPAAAYWRGFRANAGGVLRWWTPLLAWLTVLGVIVTHRAAAGVPIWWAVLLLALAAIAVAWSVNALVITSLFAFRVRDVARLSAYHLIKNWRGTLSQLSLLVLALGVTIFFSEAALALTGSLFVLGLLRASRAMTDEIREEFTE</sequence>
<reference evidence="3" key="1">
    <citation type="journal article" date="2019" name="Int. J. Syst. Evol. Microbiol.">
        <title>The Global Catalogue of Microorganisms (GCM) 10K type strain sequencing project: providing services to taxonomists for standard genome sequencing and annotation.</title>
        <authorList>
            <consortium name="The Broad Institute Genomics Platform"/>
            <consortium name="The Broad Institute Genome Sequencing Center for Infectious Disease"/>
            <person name="Wu L."/>
            <person name="Ma J."/>
        </authorList>
    </citation>
    <scope>NUCLEOTIDE SEQUENCE [LARGE SCALE GENOMIC DNA]</scope>
    <source>
        <strain evidence="3">CGMCC 4.7289</strain>
    </source>
</reference>
<comment type="caution">
    <text evidence="2">The sequence shown here is derived from an EMBL/GenBank/DDBJ whole genome shotgun (WGS) entry which is preliminary data.</text>
</comment>
<keyword evidence="1" id="KW-0472">Membrane</keyword>
<keyword evidence="1" id="KW-0812">Transmembrane</keyword>
<feature type="transmembrane region" description="Helical" evidence="1">
    <location>
        <begin position="178"/>
        <end position="211"/>
    </location>
</feature>
<keyword evidence="1" id="KW-1133">Transmembrane helix</keyword>
<feature type="transmembrane region" description="Helical" evidence="1">
    <location>
        <begin position="54"/>
        <end position="73"/>
    </location>
</feature>
<keyword evidence="3" id="KW-1185">Reference proteome</keyword>
<evidence type="ECO:0000313" key="2">
    <source>
        <dbReference type="EMBL" id="MFC4132421.1"/>
    </source>
</evidence>
<proteinExistence type="predicted"/>
<evidence type="ECO:0000313" key="3">
    <source>
        <dbReference type="Proteomes" id="UP001595816"/>
    </source>
</evidence>
<organism evidence="2 3">
    <name type="scientific">Hamadaea flava</name>
    <dbReference type="NCBI Taxonomy" id="1742688"/>
    <lineage>
        <taxon>Bacteria</taxon>
        <taxon>Bacillati</taxon>
        <taxon>Actinomycetota</taxon>
        <taxon>Actinomycetes</taxon>
        <taxon>Micromonosporales</taxon>
        <taxon>Micromonosporaceae</taxon>
        <taxon>Hamadaea</taxon>
    </lineage>
</organism>
<feature type="transmembrane region" description="Helical" evidence="1">
    <location>
        <begin position="20"/>
        <end position="42"/>
    </location>
</feature>
<feature type="transmembrane region" description="Helical" evidence="1">
    <location>
        <begin position="101"/>
        <end position="122"/>
    </location>
</feature>
<feature type="transmembrane region" description="Helical" evidence="1">
    <location>
        <begin position="128"/>
        <end position="157"/>
    </location>
</feature>
<dbReference type="RefSeq" id="WP_253753274.1">
    <property type="nucleotide sequence ID" value="NZ_JAMZDZ010000001.1"/>
</dbReference>
<evidence type="ECO:0008006" key="4">
    <source>
        <dbReference type="Google" id="ProtNLM"/>
    </source>
</evidence>
<accession>A0ABV8LN24</accession>
<gene>
    <name evidence="2" type="ORF">ACFOZ4_17575</name>
</gene>